<dbReference type="EMBL" id="DS028333">
    <property type="protein sequence ID" value="EEY58802.1"/>
    <property type="molecule type" value="Genomic_DNA"/>
</dbReference>
<dbReference type="AlphaFoldDB" id="D0P330"/>
<evidence type="ECO:0000256" key="1">
    <source>
        <dbReference type="SAM" id="SignalP"/>
    </source>
</evidence>
<dbReference type="RefSeq" id="XP_002895293.1">
    <property type="nucleotide sequence ID" value="XM_002895247.1"/>
</dbReference>
<sequence>MRTIIYAALAIAVLTRSSVVASLSIPAESRPQFLLKASPDSAAKRFLRVAVKSRPLDENDEIAKFVIQITNKISKRSDGDKDLKTLIKLAKKAMSAKQEKKSGKALIFVDDPVEKPRRVNTATQRTKKNMI</sequence>
<dbReference type="KEGG" id="pif:PITG_20857"/>
<name>D0P330_PHYIT</name>
<keyword evidence="1" id="KW-0732">Signal</keyword>
<feature type="signal peptide" evidence="1">
    <location>
        <begin position="1"/>
        <end position="22"/>
    </location>
</feature>
<feature type="chain" id="PRO_5003012599" evidence="1">
    <location>
        <begin position="23"/>
        <end position="131"/>
    </location>
</feature>
<keyword evidence="3" id="KW-1185">Reference proteome</keyword>
<evidence type="ECO:0000313" key="3">
    <source>
        <dbReference type="Proteomes" id="UP000006643"/>
    </source>
</evidence>
<protein>
    <submittedName>
        <fullName evidence="2">Secreted RxLR effector peptide protein, putative</fullName>
    </submittedName>
</protein>
<dbReference type="VEuPathDB" id="FungiDB:PITG_20857"/>
<accession>D0P330</accession>
<reference evidence="3" key="1">
    <citation type="journal article" date="2009" name="Nature">
        <title>Genome sequence and analysis of the Irish potato famine pathogen Phytophthora infestans.</title>
        <authorList>
            <consortium name="The Broad Institute Genome Sequencing Platform"/>
            <person name="Haas B.J."/>
            <person name="Kamoun S."/>
            <person name="Zody M.C."/>
            <person name="Jiang R.H."/>
            <person name="Handsaker R.E."/>
            <person name="Cano L.M."/>
            <person name="Grabherr M."/>
            <person name="Kodira C.D."/>
            <person name="Raffaele S."/>
            <person name="Torto-Alalibo T."/>
            <person name="Bozkurt T.O."/>
            <person name="Ah-Fong A.M."/>
            <person name="Alvarado L."/>
            <person name="Anderson V.L."/>
            <person name="Armstrong M.R."/>
            <person name="Avrova A."/>
            <person name="Baxter L."/>
            <person name="Beynon J."/>
            <person name="Boevink P.C."/>
            <person name="Bollmann S.R."/>
            <person name="Bos J.I."/>
            <person name="Bulone V."/>
            <person name="Cai G."/>
            <person name="Cakir C."/>
            <person name="Carrington J.C."/>
            <person name="Chawner M."/>
            <person name="Conti L."/>
            <person name="Costanzo S."/>
            <person name="Ewan R."/>
            <person name="Fahlgren N."/>
            <person name="Fischbach M.A."/>
            <person name="Fugelstad J."/>
            <person name="Gilroy E.M."/>
            <person name="Gnerre S."/>
            <person name="Green P.J."/>
            <person name="Grenville-Briggs L.J."/>
            <person name="Griffith J."/>
            <person name="Grunwald N.J."/>
            <person name="Horn K."/>
            <person name="Horner N.R."/>
            <person name="Hu C.H."/>
            <person name="Huitema E."/>
            <person name="Jeong D.H."/>
            <person name="Jones A.M."/>
            <person name="Jones J.D."/>
            <person name="Jones R.W."/>
            <person name="Karlsson E.K."/>
            <person name="Kunjeti S.G."/>
            <person name="Lamour K."/>
            <person name="Liu Z."/>
            <person name="Ma L."/>
            <person name="Maclean D."/>
            <person name="Chibucos M.C."/>
            <person name="McDonald H."/>
            <person name="McWalters J."/>
            <person name="Meijer H.J."/>
            <person name="Morgan W."/>
            <person name="Morris P.F."/>
            <person name="Munro C.A."/>
            <person name="O'Neill K."/>
            <person name="Ospina-Giraldo M."/>
            <person name="Pinzon A."/>
            <person name="Pritchard L."/>
            <person name="Ramsahoye B."/>
            <person name="Ren Q."/>
            <person name="Restrepo S."/>
            <person name="Roy S."/>
            <person name="Sadanandom A."/>
            <person name="Savidor A."/>
            <person name="Schornack S."/>
            <person name="Schwartz D.C."/>
            <person name="Schumann U.D."/>
            <person name="Schwessinger B."/>
            <person name="Seyer L."/>
            <person name="Sharpe T."/>
            <person name="Silvar C."/>
            <person name="Song J."/>
            <person name="Studholme D.J."/>
            <person name="Sykes S."/>
            <person name="Thines M."/>
            <person name="van de Vondervoort P.J."/>
            <person name="Phuntumart V."/>
            <person name="Wawra S."/>
            <person name="Weide R."/>
            <person name="Win J."/>
            <person name="Young C."/>
            <person name="Zhou S."/>
            <person name="Fry W."/>
            <person name="Meyers B.C."/>
            <person name="van West P."/>
            <person name="Ristaino J."/>
            <person name="Govers F."/>
            <person name="Birch P.R."/>
            <person name="Whisson S.C."/>
            <person name="Judelson H.S."/>
            <person name="Nusbaum C."/>
        </authorList>
    </citation>
    <scope>NUCLEOTIDE SEQUENCE [LARGE SCALE GENOMIC DNA]</scope>
    <source>
        <strain evidence="3">T30-4</strain>
    </source>
</reference>
<evidence type="ECO:0000313" key="2">
    <source>
        <dbReference type="EMBL" id="EEY58802.1"/>
    </source>
</evidence>
<organism evidence="2 3">
    <name type="scientific">Phytophthora infestans (strain T30-4)</name>
    <name type="common">Potato late blight agent</name>
    <dbReference type="NCBI Taxonomy" id="403677"/>
    <lineage>
        <taxon>Eukaryota</taxon>
        <taxon>Sar</taxon>
        <taxon>Stramenopiles</taxon>
        <taxon>Oomycota</taxon>
        <taxon>Peronosporomycetes</taxon>
        <taxon>Peronosporales</taxon>
        <taxon>Peronosporaceae</taxon>
        <taxon>Phytophthora</taxon>
    </lineage>
</organism>
<dbReference type="Proteomes" id="UP000006643">
    <property type="component" value="Unassembled WGS sequence"/>
</dbReference>
<dbReference type="InParanoid" id="D0P330"/>
<gene>
    <name evidence="2" type="ORF">PITG_20857</name>
</gene>
<dbReference type="HOGENOM" id="CLU_158959_0_0_1"/>
<dbReference type="GeneID" id="9466921"/>
<proteinExistence type="predicted"/>